<name>K9TLP4_9CYAN</name>
<keyword evidence="3" id="KW-1185">Reference proteome</keyword>
<dbReference type="eggNOG" id="COG2226">
    <property type="taxonomic scope" value="Bacteria"/>
</dbReference>
<dbReference type="InterPro" id="IPR013216">
    <property type="entry name" value="Methyltransf_11"/>
</dbReference>
<feature type="domain" description="Methyltransferase type 11" evidence="1">
    <location>
        <begin position="46"/>
        <end position="144"/>
    </location>
</feature>
<dbReference type="OrthoDB" id="9778766at2"/>
<dbReference type="RefSeq" id="WP_015150085.1">
    <property type="nucleotide sequence ID" value="NC_019693.1"/>
</dbReference>
<proteinExistence type="predicted"/>
<dbReference type="SUPFAM" id="SSF53335">
    <property type="entry name" value="S-adenosyl-L-methionine-dependent methyltransferases"/>
    <property type="match status" value="1"/>
</dbReference>
<sequence>MERVLEPEVMDSWEDATAYDRMDFLEVNTAFAESAIAVGPESALVLDAGTGTARIPILIVQRRPQWHIKAIDLSHNMLQVGRENVQSAGVQDQIQLEYIDAKQMPYGDSTFDIVISNSIIHHLPDPMPFFRELKRVLKPNGGIFLRDLIRPTDIETVDKIVSRIGPEYDDYQTQLFRDSLIAAFTIKEVQEMIEMTGLEGLKIYESSDRHWTAKRAYKEYKSS</sequence>
<accession>K9TLP4</accession>
<dbReference type="HOGENOM" id="CLU_108522_0_0_3"/>
<evidence type="ECO:0000259" key="1">
    <source>
        <dbReference type="Pfam" id="PF08241"/>
    </source>
</evidence>
<dbReference type="STRING" id="56110.Oscil6304_3911"/>
<dbReference type="InParanoid" id="K9TLP4"/>
<evidence type="ECO:0000313" key="2">
    <source>
        <dbReference type="EMBL" id="AFY83460.1"/>
    </source>
</evidence>
<keyword evidence="2" id="KW-0830">Ubiquinone</keyword>
<dbReference type="PANTHER" id="PTHR43591">
    <property type="entry name" value="METHYLTRANSFERASE"/>
    <property type="match status" value="1"/>
</dbReference>
<organism evidence="2 3">
    <name type="scientific">Oscillatoria acuminata PCC 6304</name>
    <dbReference type="NCBI Taxonomy" id="56110"/>
    <lineage>
        <taxon>Bacteria</taxon>
        <taxon>Bacillati</taxon>
        <taxon>Cyanobacteriota</taxon>
        <taxon>Cyanophyceae</taxon>
        <taxon>Oscillatoriophycideae</taxon>
        <taxon>Oscillatoriales</taxon>
        <taxon>Oscillatoriaceae</taxon>
        <taxon>Oscillatoria</taxon>
    </lineage>
</organism>
<dbReference type="GO" id="GO:0032259">
    <property type="term" value="P:methylation"/>
    <property type="evidence" value="ECO:0007669"/>
    <property type="project" value="UniProtKB-KW"/>
</dbReference>
<dbReference type="Proteomes" id="UP000010367">
    <property type="component" value="Chromosome"/>
</dbReference>
<keyword evidence="2" id="KW-0489">Methyltransferase</keyword>
<dbReference type="KEGG" id="oac:Oscil6304_3911"/>
<dbReference type="PANTHER" id="PTHR43591:SF24">
    <property type="entry name" value="2-METHOXY-6-POLYPRENYL-1,4-BENZOQUINOL METHYLASE, MITOCHONDRIAL"/>
    <property type="match status" value="1"/>
</dbReference>
<dbReference type="Pfam" id="PF08241">
    <property type="entry name" value="Methyltransf_11"/>
    <property type="match status" value="1"/>
</dbReference>
<dbReference type="CDD" id="cd02440">
    <property type="entry name" value="AdoMet_MTases"/>
    <property type="match status" value="1"/>
</dbReference>
<reference evidence="2 3" key="1">
    <citation type="submission" date="2012-06" db="EMBL/GenBank/DDBJ databases">
        <title>Finished chromosome of genome of Oscillatoria acuminata PCC 6304.</title>
        <authorList>
            <consortium name="US DOE Joint Genome Institute"/>
            <person name="Gugger M."/>
            <person name="Coursin T."/>
            <person name="Rippka R."/>
            <person name="Tandeau De Marsac N."/>
            <person name="Huntemann M."/>
            <person name="Wei C.-L."/>
            <person name="Han J."/>
            <person name="Detter J.C."/>
            <person name="Han C."/>
            <person name="Tapia R."/>
            <person name="Davenport K."/>
            <person name="Daligault H."/>
            <person name="Erkkila T."/>
            <person name="Gu W."/>
            <person name="Munk A.C.C."/>
            <person name="Teshima H."/>
            <person name="Xu Y."/>
            <person name="Chain P."/>
            <person name="Chen A."/>
            <person name="Krypides N."/>
            <person name="Mavromatis K."/>
            <person name="Markowitz V."/>
            <person name="Szeto E."/>
            <person name="Ivanova N."/>
            <person name="Mikhailova N."/>
            <person name="Ovchinnikova G."/>
            <person name="Pagani I."/>
            <person name="Pati A."/>
            <person name="Goodwin L."/>
            <person name="Peters L."/>
            <person name="Pitluck S."/>
            <person name="Woyke T."/>
            <person name="Kerfeld C."/>
        </authorList>
    </citation>
    <scope>NUCLEOTIDE SEQUENCE [LARGE SCALE GENOMIC DNA]</scope>
    <source>
        <strain evidence="2 3">PCC 6304</strain>
    </source>
</reference>
<dbReference type="AlphaFoldDB" id="K9TLP4"/>
<evidence type="ECO:0000313" key="3">
    <source>
        <dbReference type="Proteomes" id="UP000010367"/>
    </source>
</evidence>
<dbReference type="Gene3D" id="3.40.50.150">
    <property type="entry name" value="Vaccinia Virus protein VP39"/>
    <property type="match status" value="1"/>
</dbReference>
<dbReference type="GO" id="GO:0008757">
    <property type="term" value="F:S-adenosylmethionine-dependent methyltransferase activity"/>
    <property type="evidence" value="ECO:0007669"/>
    <property type="project" value="InterPro"/>
</dbReference>
<dbReference type="PATRIC" id="fig|56110.3.peg.4718"/>
<gene>
    <name evidence="2" type="ORF">Oscil6304_3911</name>
</gene>
<keyword evidence="2" id="KW-0808">Transferase</keyword>
<dbReference type="InterPro" id="IPR029063">
    <property type="entry name" value="SAM-dependent_MTases_sf"/>
</dbReference>
<dbReference type="EMBL" id="CP003607">
    <property type="protein sequence ID" value="AFY83460.1"/>
    <property type="molecule type" value="Genomic_DNA"/>
</dbReference>
<protein>
    <submittedName>
        <fullName evidence="2">Methylase involved in ubiquinone/menaquinone biosynthesis</fullName>
    </submittedName>
</protein>